<evidence type="ECO:0000259" key="11">
    <source>
        <dbReference type="PROSITE" id="PS50259"/>
    </source>
</evidence>
<dbReference type="EMBL" id="JAAAUQ010001135">
    <property type="protein sequence ID" value="KAF9142503.1"/>
    <property type="molecule type" value="Genomic_DNA"/>
</dbReference>
<dbReference type="InterPro" id="IPR028082">
    <property type="entry name" value="Peripla_BP_I"/>
</dbReference>
<evidence type="ECO:0000256" key="5">
    <source>
        <dbReference type="ARBA" id="ARBA00023136"/>
    </source>
</evidence>
<keyword evidence="8" id="KW-0807">Transducer</keyword>
<evidence type="ECO:0000256" key="4">
    <source>
        <dbReference type="ARBA" id="ARBA00023040"/>
    </source>
</evidence>
<comment type="caution">
    <text evidence="12">The sequence shown here is derived from an EMBL/GenBank/DDBJ whole genome shotgun (WGS) entry which is preliminary data.</text>
</comment>
<dbReference type="InterPro" id="IPR017978">
    <property type="entry name" value="GPCR_3_C"/>
</dbReference>
<gene>
    <name evidence="12" type="ORF">BG015_000807</name>
</gene>
<sequence>MPSLSAPIPRHEAMTASQPHGHCLANRSSASSRHHLQLVERKDEKEDREGYREQEHTKNITQQRQHQTATSASQPQQDHRLKPWFHSVGRLLILLTWISFAVLSVVDAGSEDDIFEDLPLMDDIPPSHPTLPTTKSPPKPPSTAQPPPPLFNNTQPTSPKNPFIGLDHITDDHNSMYDPPYQIPGLTHEEFEDTWYGEPNTIKIGVLLPFSPNAQFPYMTPLSRISLSALRMAIRDMNDQKVIPGMNLSLVVRDSQQHIPGTNVSGGAAAISATTRILNLGVGGVIGDIASDLTTAEAIMTSSVGVPQCSFASYNMDTTLLSNFVYLFRTVPGVTKYHEALALVVKHYKWTKVSIMHTSDIPGIIGEKAFSALCASSGVEVTRFPIPLPQGRDILEVAHSVIRNVKNSDTRIHILAAPRPMQIPLLAAIRDIGLFHHDHVWLTTIDLTDSLSRLADPSDFNGLIMADALWDMPGVPEYDRFVTSWQALNPNEYPMSGSPQLTWHETFAYTCIQVLAEAYKDLVANAMALTNTTARDRLLLDIQRGKRSQDLTMKFLGSRNYSTPVGRFTVSKGGEAFKLPISISSFQNSTSVPNGRAVDDKLSIFNDIVFNSGSTSPPSDAPNWDNLSPSISSPFGITIVVLTSLLMLAIIITAIIVVVFRENIVIKSASPLFCILELFGLAVTLSWIYLRVDLPSPATCRMGMLLVVVGLSINLSALVVKNYRIYRIFNSVSVINHAVSNRYLLRVITIPVVITI</sequence>
<organism evidence="12 13">
    <name type="scientific">Linnemannia schmuckeri</name>
    <dbReference type="NCBI Taxonomy" id="64567"/>
    <lineage>
        <taxon>Eukaryota</taxon>
        <taxon>Fungi</taxon>
        <taxon>Fungi incertae sedis</taxon>
        <taxon>Mucoromycota</taxon>
        <taxon>Mortierellomycotina</taxon>
        <taxon>Mortierellomycetes</taxon>
        <taxon>Mortierellales</taxon>
        <taxon>Mortierellaceae</taxon>
        <taxon>Linnemannia</taxon>
    </lineage>
</organism>
<name>A0A9P5RQS1_9FUNG</name>
<comment type="subcellular location">
    <subcellularLocation>
        <location evidence="1">Membrane</location>
        <topology evidence="1">Multi-pass membrane protein</topology>
    </subcellularLocation>
</comment>
<keyword evidence="2 10" id="KW-0812">Transmembrane</keyword>
<dbReference type="GO" id="GO:0004965">
    <property type="term" value="F:G protein-coupled GABA receptor activity"/>
    <property type="evidence" value="ECO:0007669"/>
    <property type="project" value="InterPro"/>
</dbReference>
<feature type="non-terminal residue" evidence="12">
    <location>
        <position position="1"/>
    </location>
</feature>
<feature type="domain" description="G-protein coupled receptors family 3 profile" evidence="11">
    <location>
        <begin position="635"/>
        <end position="730"/>
    </location>
</feature>
<reference evidence="12" key="1">
    <citation type="journal article" date="2020" name="Fungal Divers.">
        <title>Resolving the Mortierellaceae phylogeny through synthesis of multi-gene phylogenetics and phylogenomics.</title>
        <authorList>
            <person name="Vandepol N."/>
            <person name="Liber J."/>
            <person name="Desiro A."/>
            <person name="Na H."/>
            <person name="Kennedy M."/>
            <person name="Barry K."/>
            <person name="Grigoriev I.V."/>
            <person name="Miller A.N."/>
            <person name="O'Donnell K."/>
            <person name="Stajich J.E."/>
            <person name="Bonito G."/>
        </authorList>
    </citation>
    <scope>NUCLEOTIDE SEQUENCE</scope>
    <source>
        <strain evidence="12">NRRL 6426</strain>
    </source>
</reference>
<dbReference type="GO" id="GO:0007214">
    <property type="term" value="P:gamma-aminobutyric acid signaling pathway"/>
    <property type="evidence" value="ECO:0007669"/>
    <property type="project" value="TreeGrafter"/>
</dbReference>
<dbReference type="InterPro" id="IPR001828">
    <property type="entry name" value="ANF_lig-bd_rcpt"/>
</dbReference>
<keyword evidence="3 10" id="KW-1133">Transmembrane helix</keyword>
<evidence type="ECO:0000256" key="3">
    <source>
        <dbReference type="ARBA" id="ARBA00022989"/>
    </source>
</evidence>
<dbReference type="PROSITE" id="PS50259">
    <property type="entry name" value="G_PROTEIN_RECEP_F3_4"/>
    <property type="match status" value="1"/>
</dbReference>
<accession>A0A9P5RQS1</accession>
<evidence type="ECO:0000256" key="9">
    <source>
        <dbReference type="SAM" id="MobiDB-lite"/>
    </source>
</evidence>
<evidence type="ECO:0000313" key="12">
    <source>
        <dbReference type="EMBL" id="KAF9142503.1"/>
    </source>
</evidence>
<feature type="compositionally biased region" description="Pro residues" evidence="9">
    <location>
        <begin position="135"/>
        <end position="150"/>
    </location>
</feature>
<dbReference type="Pfam" id="PF01094">
    <property type="entry name" value="ANF_receptor"/>
    <property type="match status" value="1"/>
</dbReference>
<dbReference type="OrthoDB" id="2157358at2759"/>
<evidence type="ECO:0000256" key="6">
    <source>
        <dbReference type="ARBA" id="ARBA00023170"/>
    </source>
</evidence>
<keyword evidence="4" id="KW-0297">G-protein coupled receptor</keyword>
<evidence type="ECO:0000256" key="8">
    <source>
        <dbReference type="ARBA" id="ARBA00023224"/>
    </source>
</evidence>
<dbReference type="Proteomes" id="UP000748756">
    <property type="component" value="Unassembled WGS sequence"/>
</dbReference>
<dbReference type="GO" id="GO:0038039">
    <property type="term" value="C:G protein-coupled receptor heterodimeric complex"/>
    <property type="evidence" value="ECO:0007669"/>
    <property type="project" value="TreeGrafter"/>
</dbReference>
<feature type="transmembrane region" description="Helical" evidence="10">
    <location>
        <begin position="672"/>
        <end position="690"/>
    </location>
</feature>
<evidence type="ECO:0000256" key="2">
    <source>
        <dbReference type="ARBA" id="ARBA00022692"/>
    </source>
</evidence>
<protein>
    <recommendedName>
        <fullName evidence="11">G-protein coupled receptors family 3 profile domain-containing protein</fullName>
    </recommendedName>
</protein>
<evidence type="ECO:0000256" key="10">
    <source>
        <dbReference type="SAM" id="Phobius"/>
    </source>
</evidence>
<evidence type="ECO:0000256" key="7">
    <source>
        <dbReference type="ARBA" id="ARBA00023180"/>
    </source>
</evidence>
<feature type="region of interest" description="Disordered" evidence="9">
    <location>
        <begin position="1"/>
        <end position="78"/>
    </location>
</feature>
<keyword evidence="7" id="KW-0325">Glycoprotein</keyword>
<dbReference type="Pfam" id="PF00003">
    <property type="entry name" value="7tm_3"/>
    <property type="match status" value="1"/>
</dbReference>
<keyword evidence="13" id="KW-1185">Reference proteome</keyword>
<feature type="region of interest" description="Disordered" evidence="9">
    <location>
        <begin position="117"/>
        <end position="169"/>
    </location>
</feature>
<keyword evidence="6" id="KW-0675">Receptor</keyword>
<evidence type="ECO:0000313" key="13">
    <source>
        <dbReference type="Proteomes" id="UP000748756"/>
    </source>
</evidence>
<dbReference type="Gene3D" id="3.40.50.2300">
    <property type="match status" value="2"/>
</dbReference>
<evidence type="ECO:0000256" key="1">
    <source>
        <dbReference type="ARBA" id="ARBA00004141"/>
    </source>
</evidence>
<dbReference type="PANTHER" id="PTHR10519:SF20">
    <property type="entry name" value="G-PROTEIN COUPLED RECEPTOR 156-RELATED"/>
    <property type="match status" value="1"/>
</dbReference>
<feature type="compositionally biased region" description="Polar residues" evidence="9">
    <location>
        <begin position="151"/>
        <end position="160"/>
    </location>
</feature>
<keyword evidence="5 10" id="KW-0472">Membrane</keyword>
<dbReference type="AlphaFoldDB" id="A0A9P5RQS1"/>
<feature type="transmembrane region" description="Helical" evidence="10">
    <location>
        <begin position="635"/>
        <end position="660"/>
    </location>
</feature>
<dbReference type="InterPro" id="IPR002455">
    <property type="entry name" value="GPCR3_GABA-B"/>
</dbReference>
<dbReference type="SUPFAM" id="SSF53822">
    <property type="entry name" value="Periplasmic binding protein-like I"/>
    <property type="match status" value="1"/>
</dbReference>
<feature type="compositionally biased region" description="Polar residues" evidence="9">
    <location>
        <begin position="59"/>
        <end position="76"/>
    </location>
</feature>
<feature type="transmembrane region" description="Helical" evidence="10">
    <location>
        <begin position="702"/>
        <end position="720"/>
    </location>
</feature>
<dbReference type="PANTHER" id="PTHR10519">
    <property type="entry name" value="GABA-B RECEPTOR"/>
    <property type="match status" value="1"/>
</dbReference>
<proteinExistence type="predicted"/>
<feature type="compositionally biased region" description="Basic and acidic residues" evidence="9">
    <location>
        <begin position="37"/>
        <end position="58"/>
    </location>
</feature>